<dbReference type="InterPro" id="IPR002110">
    <property type="entry name" value="Ankyrin_rpt"/>
</dbReference>
<dbReference type="GO" id="GO:0005938">
    <property type="term" value="C:cell cortex"/>
    <property type="evidence" value="ECO:0007669"/>
    <property type="project" value="UniProtKB-SubCell"/>
</dbReference>
<proteinExistence type="predicted"/>
<keyword evidence="4" id="KW-0488">Methylation</keyword>
<keyword evidence="6" id="KW-0597">Phosphoprotein</keyword>
<organism evidence="17">
    <name type="scientific">Magallana gigas</name>
    <name type="common">Pacific oyster</name>
    <name type="synonym">Crassostrea gigas</name>
    <dbReference type="NCBI Taxonomy" id="29159"/>
    <lineage>
        <taxon>Eukaryota</taxon>
        <taxon>Metazoa</taxon>
        <taxon>Spiralia</taxon>
        <taxon>Lophotrochozoa</taxon>
        <taxon>Mollusca</taxon>
        <taxon>Bivalvia</taxon>
        <taxon>Autobranchia</taxon>
        <taxon>Pteriomorphia</taxon>
        <taxon>Ostreida</taxon>
        <taxon>Ostreoidea</taxon>
        <taxon>Ostreidae</taxon>
        <taxon>Magallana</taxon>
    </lineage>
</organism>
<dbReference type="PROSITE" id="PS50088">
    <property type="entry name" value="ANK_REPEAT"/>
    <property type="match status" value="2"/>
</dbReference>
<sequence length="1412" mass="155738">MASSRNAKQPPGAGMFDPASKLQSNTLKRHPKMDLNKADLLRLLSYLEGELQARDIVIATMKAEKAKQLLYQAKYGRFGLGDPFSALQRDSDNLKDNSFDETAIKSMYDNQLAQLENLIATQRKAQLKMREQLSAAEKRYHKVCNELEDEKRKHAQDTAQGDDVTYMLEKERERLKQEIEYEKSQNKKLEKDLKKTLASLEEERANSIKHKQVAVMLIKEQKKLIEKLVKDRGRIQKLEQQLQEEQEKTSNVVEGLVIESKKSLKMEAVMEKQMSDFDVEREQLRGKLGREEAKNRELSNQVEALQHQVDLLQKQVALEKVTSGKDSFQSIEIKSTVKTPERGASNMAVVSPNIGQLPAKTGRHSEGNLKVSDVSDKSRVVESAIQKGVRYSHSPERGMPEGYRTDSQEMRVVATEPVSIDRNMDMYRGGGRLGPQSGSTAVLSSGGGKVLKVNVGHSSSPSSPVNMSPRKVAVPGRGTPPPLPPNKPSLSSPVTASPVSKVITPVSQAGSPRGVHIPVSVVHSSGTVTPTRASQGEGKATPIRKPTQPQVNSNNDSTPNDHVTLTDTSEPSNETLEFFGSEMADLQNLLTSIMADSDNSLHIDGAPSLPADVLSSPVHKFAANGNFSSLQKLITDTNSDINLPLTDGSTPLIYAAKYGHEGLRLSSFGASMSSSSDSRYSATHAASANGHDSCLKLLLDRGANPEVGDGQNWTPLHLAATSGHTSCCRLLLEHGARLNVCSTTTWTPLHSVVHADQSECLEFLLNFHSRLPQQPGHVTIQELVEISDSDGWTVIHVAASKSSTDCLSVLSKYCNIDIKKTDRWRRSVADVATPICNQFLSQLGSSSVQVPVMIELSYARLSGTDNSIHVPGRSFVVGSVQLTSSTGWMELEGILQSVLTNFFHQLDTGLKTKKTSRLDPEIASDSAQYSLGLGPKAIQHYSIGSYHWVAGLHSVDNLPYDILCNNQSQSIGIVLEGNLDTVSCDVLLAVPVLQNYLRLLEHYKSVVFYGPEATGKTYLAHRMAHFVAKKEQKEGSCMVRSGSDYSENSAPILVLSNLERVKMAQMFGKSTGLDLSIQQRFRWVHFRIDLEPIRNFLARYFLRKFLHVGGGHLPSPDTLVFRAVEWVLCVWQRLNDGLGKLGIPDVVFGPCQFLDCPIESKDPHVIHEWICELWNCKIAPVVREAVIRGTGKETSSDGQQKVANTALYVLMQKAVVPGCPLSGQEKDVYLSSFSGSNELDIPMRVDKSKIPVPNGNHPRRSLGTPRESSLRHKHRKSLDEKESEILGQGIKKRSSSETSIKNSIEYEGSPAHASNFSTAKMPKLEIRTPFIFSQETRPRWDGETSGYQSDTTEPPLRTFSFSAIPKSPGVTLHNSAGDEGQSQPTRRNKIKNKLITCSFCAKLEVPVRVFFL</sequence>
<name>K1RGY9_MAGGI</name>
<dbReference type="SUPFAM" id="SSF48403">
    <property type="entry name" value="Ankyrin repeat"/>
    <property type="match status" value="1"/>
</dbReference>
<keyword evidence="10" id="KW-0966">Cell projection</keyword>
<accession>K1RGY9</accession>
<gene>
    <name evidence="17" type="ORF">CGI_10019906</name>
</gene>
<dbReference type="Pfam" id="PF25408">
    <property type="entry name" value="AAA_lid_NAV1"/>
    <property type="match status" value="1"/>
</dbReference>
<evidence type="ECO:0000256" key="5">
    <source>
        <dbReference type="ARBA" id="ARBA00022490"/>
    </source>
</evidence>
<dbReference type="PROSITE" id="PS50297">
    <property type="entry name" value="ANK_REP_REGION"/>
    <property type="match status" value="2"/>
</dbReference>
<evidence type="ECO:0000256" key="4">
    <source>
        <dbReference type="ARBA" id="ARBA00022481"/>
    </source>
</evidence>
<evidence type="ECO:0000256" key="6">
    <source>
        <dbReference type="ARBA" id="ARBA00022553"/>
    </source>
</evidence>
<dbReference type="InterPro" id="IPR027417">
    <property type="entry name" value="P-loop_NTPase"/>
</dbReference>
<dbReference type="InterPro" id="IPR050719">
    <property type="entry name" value="Cortactin-Actin_Reg"/>
</dbReference>
<dbReference type="GO" id="GO:0043197">
    <property type="term" value="C:dendritic spine"/>
    <property type="evidence" value="ECO:0007669"/>
    <property type="project" value="UniProtKB-SubCell"/>
</dbReference>
<evidence type="ECO:0000256" key="9">
    <source>
        <dbReference type="ARBA" id="ARBA00023054"/>
    </source>
</evidence>
<keyword evidence="7" id="KW-0677">Repeat</keyword>
<dbReference type="InterPro" id="IPR036770">
    <property type="entry name" value="Ankyrin_rpt-contain_sf"/>
</dbReference>
<dbReference type="Gene3D" id="1.25.40.20">
    <property type="entry name" value="Ankyrin repeat-containing domain"/>
    <property type="match status" value="1"/>
</dbReference>
<dbReference type="HOGENOM" id="CLU_004926_0_0_1"/>
<feature type="coiled-coil region" evidence="13">
    <location>
        <begin position="105"/>
        <end position="255"/>
    </location>
</feature>
<feature type="compositionally biased region" description="Pro residues" evidence="14">
    <location>
        <begin position="478"/>
        <end position="487"/>
    </location>
</feature>
<dbReference type="Pfam" id="PF09727">
    <property type="entry name" value="CortBP2"/>
    <property type="match status" value="1"/>
</dbReference>
<feature type="region of interest" description="Disordered" evidence="14">
    <location>
        <begin position="1244"/>
        <end position="1299"/>
    </location>
</feature>
<evidence type="ECO:0000256" key="3">
    <source>
        <dbReference type="ARBA" id="ARBA00017042"/>
    </source>
</evidence>
<dbReference type="EMBL" id="JH816185">
    <property type="protein sequence ID" value="EKC33401.1"/>
    <property type="molecule type" value="Genomic_DNA"/>
</dbReference>
<dbReference type="PANTHER" id="PTHR23166:SF5">
    <property type="entry name" value="CTTNBP2 N-TERMINAL-LIKE PROTEIN"/>
    <property type="match status" value="1"/>
</dbReference>
<comment type="subcellular location">
    <subcellularLocation>
        <location evidence="2">Cell projection</location>
        <location evidence="2">Dendritic spine</location>
    </subcellularLocation>
    <subcellularLocation>
        <location evidence="1">Cytoplasm</location>
        <location evidence="1">Cell cortex</location>
    </subcellularLocation>
</comment>
<evidence type="ECO:0000259" key="16">
    <source>
        <dbReference type="Pfam" id="PF25408"/>
    </source>
</evidence>
<feature type="domain" description="CortBP2/NAV1-like AAA+ ATPase lid" evidence="16">
    <location>
        <begin position="1120"/>
        <end position="1193"/>
    </location>
</feature>
<feature type="compositionally biased region" description="Polar residues" evidence="14">
    <location>
        <begin position="524"/>
        <end position="534"/>
    </location>
</feature>
<feature type="region of interest" description="Disordered" evidence="14">
    <location>
        <begin position="524"/>
        <end position="571"/>
    </location>
</feature>
<evidence type="ECO:0000256" key="11">
    <source>
        <dbReference type="ARBA" id="ARBA00044742"/>
    </source>
</evidence>
<feature type="coiled-coil region" evidence="13">
    <location>
        <begin position="281"/>
        <end position="315"/>
    </location>
</feature>
<dbReference type="SUPFAM" id="SSF52540">
    <property type="entry name" value="P-loop containing nucleoside triphosphate hydrolases"/>
    <property type="match status" value="1"/>
</dbReference>
<feature type="region of interest" description="Disordered" evidence="14">
    <location>
        <begin position="454"/>
        <end position="496"/>
    </location>
</feature>
<evidence type="ECO:0000256" key="1">
    <source>
        <dbReference type="ARBA" id="ARBA00004544"/>
    </source>
</evidence>
<keyword evidence="9 13" id="KW-0175">Coiled coil</keyword>
<comment type="function">
    <text evidence="11">Regulates the dendritic spine distribution of CTTN/cortactin in hippocampal neurons, and thus controls dendritic spinogenesis and dendritic spine maintenance. Associates with the striatin-interacting phosphatase and kinase (STRIPAK) core complex to regulate dendritic spine distribution of the STRIPAK complex in hippocampal neurons.</text>
</comment>
<dbReference type="InterPro" id="IPR057568">
    <property type="entry name" value="CortBP2_NAV1-like_AAA_lid"/>
</dbReference>
<evidence type="ECO:0000256" key="7">
    <source>
        <dbReference type="ARBA" id="ARBA00022737"/>
    </source>
</evidence>
<dbReference type="Gene3D" id="3.40.50.300">
    <property type="entry name" value="P-loop containing nucleotide triphosphate hydrolases"/>
    <property type="match status" value="1"/>
</dbReference>
<protein>
    <recommendedName>
        <fullName evidence="3">Cortactin-binding protein 2</fullName>
    </recommendedName>
</protein>
<dbReference type="Pfam" id="PF12796">
    <property type="entry name" value="Ank_2"/>
    <property type="match status" value="1"/>
</dbReference>
<feature type="compositionally biased region" description="Polar residues" evidence="14">
    <location>
        <begin position="547"/>
        <end position="571"/>
    </location>
</feature>
<feature type="domain" description="Cortactin-binding protein-2 N-terminal" evidence="15">
    <location>
        <begin position="34"/>
        <end position="223"/>
    </location>
</feature>
<feature type="region of interest" description="Disordered" evidence="14">
    <location>
        <begin position="1366"/>
        <end position="1387"/>
    </location>
</feature>
<evidence type="ECO:0000256" key="13">
    <source>
        <dbReference type="SAM" id="Coils"/>
    </source>
</evidence>
<evidence type="ECO:0000256" key="12">
    <source>
        <dbReference type="ARBA" id="ARBA00044767"/>
    </source>
</evidence>
<evidence type="ECO:0000313" key="17">
    <source>
        <dbReference type="EMBL" id="EKC33401.1"/>
    </source>
</evidence>
<dbReference type="SMART" id="SM00248">
    <property type="entry name" value="ANK"/>
    <property type="match status" value="6"/>
</dbReference>
<reference evidence="17" key="1">
    <citation type="journal article" date="2012" name="Nature">
        <title>The oyster genome reveals stress adaptation and complexity of shell formation.</title>
        <authorList>
            <person name="Zhang G."/>
            <person name="Fang X."/>
            <person name="Guo X."/>
            <person name="Li L."/>
            <person name="Luo R."/>
            <person name="Xu F."/>
            <person name="Yang P."/>
            <person name="Zhang L."/>
            <person name="Wang X."/>
            <person name="Qi H."/>
            <person name="Xiong Z."/>
            <person name="Que H."/>
            <person name="Xie Y."/>
            <person name="Holland P.W."/>
            <person name="Paps J."/>
            <person name="Zhu Y."/>
            <person name="Wu F."/>
            <person name="Chen Y."/>
            <person name="Wang J."/>
            <person name="Peng C."/>
            <person name="Meng J."/>
            <person name="Yang L."/>
            <person name="Liu J."/>
            <person name="Wen B."/>
            <person name="Zhang N."/>
            <person name="Huang Z."/>
            <person name="Zhu Q."/>
            <person name="Feng Y."/>
            <person name="Mount A."/>
            <person name="Hedgecock D."/>
            <person name="Xu Z."/>
            <person name="Liu Y."/>
            <person name="Domazet-Loso T."/>
            <person name="Du Y."/>
            <person name="Sun X."/>
            <person name="Zhang S."/>
            <person name="Liu B."/>
            <person name="Cheng P."/>
            <person name="Jiang X."/>
            <person name="Li J."/>
            <person name="Fan D."/>
            <person name="Wang W."/>
            <person name="Fu W."/>
            <person name="Wang T."/>
            <person name="Wang B."/>
            <person name="Zhang J."/>
            <person name="Peng Z."/>
            <person name="Li Y."/>
            <person name="Li N."/>
            <person name="Wang J."/>
            <person name="Chen M."/>
            <person name="He Y."/>
            <person name="Tan F."/>
            <person name="Song X."/>
            <person name="Zheng Q."/>
            <person name="Huang R."/>
            <person name="Yang H."/>
            <person name="Du X."/>
            <person name="Chen L."/>
            <person name="Yang M."/>
            <person name="Gaffney P.M."/>
            <person name="Wang S."/>
            <person name="Luo L."/>
            <person name="She Z."/>
            <person name="Ming Y."/>
            <person name="Huang W."/>
            <person name="Zhang S."/>
            <person name="Huang B."/>
            <person name="Zhang Y."/>
            <person name="Qu T."/>
            <person name="Ni P."/>
            <person name="Miao G."/>
            <person name="Wang J."/>
            <person name="Wang Q."/>
            <person name="Steinberg C.E."/>
            <person name="Wang H."/>
            <person name="Li N."/>
            <person name="Qian L."/>
            <person name="Zhang G."/>
            <person name="Li Y."/>
            <person name="Yang H."/>
            <person name="Liu X."/>
            <person name="Wang J."/>
            <person name="Yin Y."/>
            <person name="Wang J."/>
        </authorList>
    </citation>
    <scope>NUCLEOTIDE SEQUENCE [LARGE SCALE GENOMIC DNA]</scope>
    <source>
        <strain evidence="17">05x7-T-G4-1.051#20</strain>
    </source>
</reference>
<dbReference type="InParanoid" id="K1RGY9"/>
<keyword evidence="5" id="KW-0963">Cytoplasm</keyword>
<feature type="region of interest" description="Disordered" evidence="14">
    <location>
        <begin position="1"/>
        <end position="30"/>
    </location>
</feature>
<comment type="subunit">
    <text evidence="12">Interacts with CTTN/cortactin SH3 domain. Interacts with STRN, STRN4/zinedin and MOB4/phocein; this interactions mediate the association with the STRIPAK core complex and may regulate dendritic spine distribution of the STRIPAK complex in hippocampal neurons. Activation of glutamate receptors weakens the interaction with STRN and STRN4.</text>
</comment>
<evidence type="ECO:0000256" key="14">
    <source>
        <dbReference type="SAM" id="MobiDB-lite"/>
    </source>
</evidence>
<evidence type="ECO:0000256" key="2">
    <source>
        <dbReference type="ARBA" id="ARBA00004552"/>
    </source>
</evidence>
<evidence type="ECO:0000256" key="8">
    <source>
        <dbReference type="ARBA" id="ARBA00023018"/>
    </source>
</evidence>
<dbReference type="InterPro" id="IPR019131">
    <property type="entry name" value="Cortactin-binding_p2_N"/>
</dbReference>
<evidence type="ECO:0000256" key="10">
    <source>
        <dbReference type="ARBA" id="ARBA00023273"/>
    </source>
</evidence>
<keyword evidence="8" id="KW-0770">Synapse</keyword>
<evidence type="ECO:0000259" key="15">
    <source>
        <dbReference type="Pfam" id="PF09727"/>
    </source>
</evidence>
<dbReference type="PANTHER" id="PTHR23166">
    <property type="entry name" value="FILAMIN/GPBP-INTERACTING PROTEIN"/>
    <property type="match status" value="1"/>
</dbReference>